<proteinExistence type="predicted"/>
<accession>A0A2Z5IRM1</accession>
<evidence type="ECO:0000313" key="1">
    <source>
        <dbReference type="EMBL" id="AXE61016.1"/>
    </source>
</evidence>
<dbReference type="KEGG" id="mpho:DA803_02895"/>
<keyword evidence="2" id="KW-1185">Reference proteome</keyword>
<protein>
    <submittedName>
        <fullName evidence="1">Uncharacterized protein</fullName>
    </submittedName>
</protein>
<dbReference type="Proteomes" id="UP000252477">
    <property type="component" value="Chromosome"/>
</dbReference>
<dbReference type="EMBL" id="CP029295">
    <property type="protein sequence ID" value="AXE61016.1"/>
    <property type="molecule type" value="Genomic_DNA"/>
</dbReference>
<dbReference type="RefSeq" id="WP_114191111.1">
    <property type="nucleotide sequence ID" value="NZ_CP029295.1"/>
</dbReference>
<organism evidence="1 2">
    <name type="scientific">[Mycoplasma] phocae</name>
    <dbReference type="NCBI Taxonomy" id="142651"/>
    <lineage>
        <taxon>Bacteria</taxon>
        <taxon>Bacillati</taxon>
        <taxon>Mycoplasmatota</taxon>
        <taxon>Mycoplasmoidales</taxon>
        <taxon>Metamycoplasmataceae</taxon>
        <taxon>Metamycoplasma</taxon>
    </lineage>
</organism>
<evidence type="ECO:0000313" key="2">
    <source>
        <dbReference type="Proteomes" id="UP000252477"/>
    </source>
</evidence>
<dbReference type="AlphaFoldDB" id="A0A2Z5IRM1"/>
<reference evidence="1 2" key="1">
    <citation type="submission" date="2018-05" db="EMBL/GenBank/DDBJ databases">
        <title>Annotation of the Mycoplasma phocidae genome.</title>
        <authorList>
            <person name="Brown D.R."/>
            <person name="Kutish G.F."/>
            <person name="Frasca S.Jr."/>
        </authorList>
    </citation>
    <scope>NUCLEOTIDE SEQUENCE [LARGE SCALE GENOMIC DNA]</scope>
    <source>
        <strain evidence="1 2">105</strain>
    </source>
</reference>
<sequence>MYLGFDGNLKSYSHFKETKMVINKLIKQDSENKINLENGLVFLDDLENYVKEKPNAIDFSQFFTKYYDPAPGIKHPLPPTEEGIKIIEKYSDFFNLINNETNKLFTENIEDDRTELSRLKFGWNIFTKDKSIKYYNYLILFPAQSFFNNFINFAIASPESKNKIKEIKKNIDKAILDKSGLTIKEIEEITEKIDNEIETLLKNMNAN</sequence>
<gene>
    <name evidence="1" type="ORF">DA803_02895</name>
</gene>
<name>A0A2Z5IRM1_9BACT</name>